<organism evidence="1 2">
    <name type="scientific">Azospira inquinata</name>
    <dbReference type="NCBI Taxonomy" id="2785627"/>
    <lineage>
        <taxon>Bacteria</taxon>
        <taxon>Pseudomonadati</taxon>
        <taxon>Pseudomonadota</taxon>
        <taxon>Betaproteobacteria</taxon>
        <taxon>Rhodocyclales</taxon>
        <taxon>Rhodocyclaceae</taxon>
        <taxon>Azospira</taxon>
    </lineage>
</organism>
<dbReference type="AlphaFoldDB" id="A0A975SML9"/>
<keyword evidence="2" id="KW-1185">Reference proteome</keyword>
<reference evidence="1" key="1">
    <citation type="submission" date="2020-11" db="EMBL/GenBank/DDBJ databases">
        <title>Azospira inquinata sp. nov.</title>
        <authorList>
            <person name="Moe W.M."/>
            <person name="Mikes M.C."/>
        </authorList>
    </citation>
    <scope>NUCLEOTIDE SEQUENCE</scope>
    <source>
        <strain evidence="1">Azo-3</strain>
    </source>
</reference>
<evidence type="ECO:0000313" key="1">
    <source>
        <dbReference type="EMBL" id="QWT48665.1"/>
    </source>
</evidence>
<name>A0A975SML9_9RHOO</name>
<dbReference type="EMBL" id="CP064782">
    <property type="protein sequence ID" value="QWT48665.1"/>
    <property type="molecule type" value="Genomic_DNA"/>
</dbReference>
<sequence length="103" mass="11972">MIDCSHDLSMVRQCRILGIARSTAYYTPAPISPEDVGRMRRIHERHLKFPFASSRMLCQDGHAVGRKRVQMLMKKMGIEVFYPKPNTRQPHAKHPISPYLLRL</sequence>
<proteinExistence type="predicted"/>
<protein>
    <submittedName>
        <fullName evidence="1">Transposase</fullName>
    </submittedName>
</protein>
<dbReference type="RefSeq" id="WP_216128573.1">
    <property type="nucleotide sequence ID" value="NZ_CP064782.1"/>
</dbReference>
<dbReference type="KEGG" id="aiq:Azoinq_12570"/>
<evidence type="ECO:0000313" key="2">
    <source>
        <dbReference type="Proteomes" id="UP000683428"/>
    </source>
</evidence>
<accession>A0A975SML9</accession>
<dbReference type="Proteomes" id="UP000683428">
    <property type="component" value="Chromosome"/>
</dbReference>
<gene>
    <name evidence="1" type="ORF">Azoinq_12570</name>
</gene>